<comment type="caution">
    <text evidence="1">The sequence shown here is derived from an EMBL/GenBank/DDBJ whole genome shotgun (WGS) entry which is preliminary data.</text>
</comment>
<gene>
    <name evidence="1" type="ORF">LCGC14_2313090</name>
</gene>
<name>A0A0F9CK25_9ZZZZ</name>
<evidence type="ECO:0000313" key="1">
    <source>
        <dbReference type="EMBL" id="KKL49678.1"/>
    </source>
</evidence>
<sequence length="59" mass="6557">MREFKNFEGVNLPVIKNRSSFDYDELIETADPQNGLNLLIDTLIEVVKAMGSATDTGEP</sequence>
<dbReference type="EMBL" id="LAZR01032873">
    <property type="protein sequence ID" value="KKL49678.1"/>
    <property type="molecule type" value="Genomic_DNA"/>
</dbReference>
<dbReference type="AlphaFoldDB" id="A0A0F9CK25"/>
<organism evidence="1">
    <name type="scientific">marine sediment metagenome</name>
    <dbReference type="NCBI Taxonomy" id="412755"/>
    <lineage>
        <taxon>unclassified sequences</taxon>
        <taxon>metagenomes</taxon>
        <taxon>ecological metagenomes</taxon>
    </lineage>
</organism>
<accession>A0A0F9CK25</accession>
<reference evidence="1" key="1">
    <citation type="journal article" date="2015" name="Nature">
        <title>Complex archaea that bridge the gap between prokaryotes and eukaryotes.</title>
        <authorList>
            <person name="Spang A."/>
            <person name="Saw J.H."/>
            <person name="Jorgensen S.L."/>
            <person name="Zaremba-Niedzwiedzka K."/>
            <person name="Martijn J."/>
            <person name="Lind A.E."/>
            <person name="van Eijk R."/>
            <person name="Schleper C."/>
            <person name="Guy L."/>
            <person name="Ettema T.J."/>
        </authorList>
    </citation>
    <scope>NUCLEOTIDE SEQUENCE</scope>
</reference>
<proteinExistence type="predicted"/>
<protein>
    <submittedName>
        <fullName evidence="1">Uncharacterized protein</fullName>
    </submittedName>
</protein>